<evidence type="ECO:0000313" key="1">
    <source>
        <dbReference type="EMBL" id="GAL01937.1"/>
    </source>
</evidence>
<protein>
    <submittedName>
        <fullName evidence="1">Uncharacterized protein</fullName>
    </submittedName>
</protein>
<gene>
    <name evidence="1" type="ORF">JCM19314_574</name>
</gene>
<name>A0A090R2S0_NONUL</name>
<evidence type="ECO:0000313" key="2">
    <source>
        <dbReference type="Proteomes" id="UP000029226"/>
    </source>
</evidence>
<comment type="caution">
    <text evidence="1">The sequence shown here is derived from an EMBL/GenBank/DDBJ whole genome shotgun (WGS) entry which is preliminary data.</text>
</comment>
<accession>A0A090R2S0</accession>
<dbReference type="EMBL" id="BBMM01000017">
    <property type="protein sequence ID" value="GAL01937.1"/>
    <property type="molecule type" value="Genomic_DNA"/>
</dbReference>
<reference evidence="1 2" key="1">
    <citation type="journal article" date="2014" name="Genome Announc.">
        <title>Draft Genome Sequences of Marine Flavobacterium Nonlabens Strains NR17, NR24, NR27, NR32, NR33, and Ara13.</title>
        <authorList>
            <person name="Nakanishi M."/>
            <person name="Meirelles P."/>
            <person name="Suzuki R."/>
            <person name="Takatani N."/>
            <person name="Mino S."/>
            <person name="Suda W."/>
            <person name="Oshima K."/>
            <person name="Hattori M."/>
            <person name="Ohkuma M."/>
            <person name="Hosokawa M."/>
            <person name="Miyashita K."/>
            <person name="Thompson F.L."/>
            <person name="Niwa A."/>
            <person name="Sawabe T."/>
            <person name="Sawabe T."/>
        </authorList>
    </citation>
    <scope>NUCLEOTIDE SEQUENCE [LARGE SCALE GENOMIC DNA]</scope>
    <source>
        <strain evidence="2">JCM19314</strain>
    </source>
</reference>
<organism evidence="1 2">
    <name type="scientific">Nonlabens ulvanivorans</name>
    <name type="common">Persicivirga ulvanivorans</name>
    <dbReference type="NCBI Taxonomy" id="906888"/>
    <lineage>
        <taxon>Bacteria</taxon>
        <taxon>Pseudomonadati</taxon>
        <taxon>Bacteroidota</taxon>
        <taxon>Flavobacteriia</taxon>
        <taxon>Flavobacteriales</taxon>
        <taxon>Flavobacteriaceae</taxon>
        <taxon>Nonlabens</taxon>
    </lineage>
</organism>
<sequence>MFLLNMVVFNLRLQRYRFKEQLGGNLKIGDFDNSLGIVKGKIMNFIFKNFSKKTASPIA</sequence>
<dbReference type="Proteomes" id="UP000029226">
    <property type="component" value="Unassembled WGS sequence"/>
</dbReference>
<dbReference type="AlphaFoldDB" id="A0A090R2S0"/>
<proteinExistence type="predicted"/>